<reference evidence="2 3" key="1">
    <citation type="journal article" date="2016" name="Nat. Commun.">
        <title>Thousands of microbial genomes shed light on interconnected biogeochemical processes in an aquifer system.</title>
        <authorList>
            <person name="Anantharaman K."/>
            <person name="Brown C.T."/>
            <person name="Hug L.A."/>
            <person name="Sharon I."/>
            <person name="Castelle C.J."/>
            <person name="Probst A.J."/>
            <person name="Thomas B.C."/>
            <person name="Singh A."/>
            <person name="Wilkins M.J."/>
            <person name="Karaoz U."/>
            <person name="Brodie E.L."/>
            <person name="Williams K.H."/>
            <person name="Hubbard S.S."/>
            <person name="Banfield J.F."/>
        </authorList>
    </citation>
    <scope>NUCLEOTIDE SEQUENCE [LARGE SCALE GENOMIC DNA]</scope>
</reference>
<feature type="compositionally biased region" description="Basic and acidic residues" evidence="1">
    <location>
        <begin position="146"/>
        <end position="160"/>
    </location>
</feature>
<accession>A0A1F5RHF1</accession>
<comment type="caution">
    <text evidence="2">The sequence shown here is derived from an EMBL/GenBank/DDBJ whole genome shotgun (WGS) entry which is preliminary data.</text>
</comment>
<organism evidence="2 3">
    <name type="scientific">Candidatus Edwardsbacteria bacterium GWF2_54_11</name>
    <dbReference type="NCBI Taxonomy" id="1817851"/>
    <lineage>
        <taxon>Bacteria</taxon>
        <taxon>Candidatus Edwardsiibacteriota</taxon>
    </lineage>
</organism>
<sequence length="160" mass="17469">MPEGIVDQLQAVDVPDDQADGQKPLAVQPAQLLLEVGPVVQPGQLVVKAQVVDPLVVPAPVLQLVLEFLIHLLQLAGPLRNFLLQLPVGLLQQAFGLPPLVQKPLAQYPEYDEQPPDGPPEIYLHRLGVQHLLDQVSLPEQVGVDEGVRDPENRRPDQAV</sequence>
<evidence type="ECO:0000313" key="3">
    <source>
        <dbReference type="Proteomes" id="UP000177230"/>
    </source>
</evidence>
<dbReference type="EMBL" id="MFFM01000011">
    <property type="protein sequence ID" value="OGF13839.1"/>
    <property type="molecule type" value="Genomic_DNA"/>
</dbReference>
<evidence type="ECO:0000313" key="2">
    <source>
        <dbReference type="EMBL" id="OGF13839.1"/>
    </source>
</evidence>
<feature type="region of interest" description="Disordered" evidence="1">
    <location>
        <begin position="140"/>
        <end position="160"/>
    </location>
</feature>
<gene>
    <name evidence="2" type="ORF">A2024_10330</name>
</gene>
<name>A0A1F5RHF1_9BACT</name>
<proteinExistence type="predicted"/>
<evidence type="ECO:0000256" key="1">
    <source>
        <dbReference type="SAM" id="MobiDB-lite"/>
    </source>
</evidence>
<protein>
    <submittedName>
        <fullName evidence="2">Uncharacterized protein</fullName>
    </submittedName>
</protein>
<dbReference type="Proteomes" id="UP000177230">
    <property type="component" value="Unassembled WGS sequence"/>
</dbReference>
<dbReference type="AlphaFoldDB" id="A0A1F5RHF1"/>